<dbReference type="AlphaFoldDB" id="A0A382K813"/>
<organism evidence="2">
    <name type="scientific">marine metagenome</name>
    <dbReference type="NCBI Taxonomy" id="408172"/>
    <lineage>
        <taxon>unclassified sequences</taxon>
        <taxon>metagenomes</taxon>
        <taxon>ecological metagenomes</taxon>
    </lineage>
</organism>
<protein>
    <submittedName>
        <fullName evidence="2">Uncharacterized protein</fullName>
    </submittedName>
</protein>
<evidence type="ECO:0000256" key="1">
    <source>
        <dbReference type="SAM" id="MobiDB-lite"/>
    </source>
</evidence>
<gene>
    <name evidence="2" type="ORF">METZ01_LOCUS273948</name>
</gene>
<proteinExistence type="predicted"/>
<feature type="compositionally biased region" description="Basic and acidic residues" evidence="1">
    <location>
        <begin position="1"/>
        <end position="25"/>
    </location>
</feature>
<feature type="region of interest" description="Disordered" evidence="1">
    <location>
        <begin position="1"/>
        <end position="35"/>
    </location>
</feature>
<accession>A0A382K813</accession>
<name>A0A382K813_9ZZZZ</name>
<dbReference type="EMBL" id="UINC01079265">
    <property type="protein sequence ID" value="SVC21094.1"/>
    <property type="molecule type" value="Genomic_DNA"/>
</dbReference>
<sequence length="35" mass="4177">MSLNRRGNETARRRKEFWRQGRDLNSRGIAPSGFR</sequence>
<evidence type="ECO:0000313" key="2">
    <source>
        <dbReference type="EMBL" id="SVC21094.1"/>
    </source>
</evidence>
<reference evidence="2" key="1">
    <citation type="submission" date="2018-05" db="EMBL/GenBank/DDBJ databases">
        <authorList>
            <person name="Lanie J.A."/>
            <person name="Ng W.-L."/>
            <person name="Kazmierczak K.M."/>
            <person name="Andrzejewski T.M."/>
            <person name="Davidsen T.M."/>
            <person name="Wayne K.J."/>
            <person name="Tettelin H."/>
            <person name="Glass J.I."/>
            <person name="Rusch D."/>
            <person name="Podicherti R."/>
            <person name="Tsui H.-C.T."/>
            <person name="Winkler M.E."/>
        </authorList>
    </citation>
    <scope>NUCLEOTIDE SEQUENCE</scope>
</reference>
<feature type="non-terminal residue" evidence="2">
    <location>
        <position position="35"/>
    </location>
</feature>